<feature type="region of interest" description="Disordered" evidence="1">
    <location>
        <begin position="70"/>
        <end position="89"/>
    </location>
</feature>
<sequence>MVGKPDSEPIRELRKVFARFRGDAENVEVIMLPQLLQLDQVMIRLTQPPLPLLVKRMLGEEGLEFAEPQRNIRTGGHQRARKPAQHRRAPMRLQSGPTTNLLTNFLVANLLHYNKTVHARSTFWTSCIEISVIETEDEDSEALKTTPTVKNENEPVVFMLAAGAVALLQSFERRGTENDSHPNPEFESETDIIPPLPDIFNLDESQPLETSGRDRAVADIASAILAGLGTRFDEVSDVGSDDEENREEADSDIEQPEYYDFTQESSDVNFDGPRKRQRNTASTPMDPAWFPWKDRITCSLDILMHLPRSVFSEKQLDLFLWLLNINKLPAEIPSVDSMKALNEKLQKLYGVNSIRKQGALGHVYY</sequence>
<reference evidence="2 3" key="1">
    <citation type="journal article" date="2019" name="Nat. Ecol. Evol.">
        <title>Megaphylogeny resolves global patterns of mushroom evolution.</title>
        <authorList>
            <person name="Varga T."/>
            <person name="Krizsan K."/>
            <person name="Foldi C."/>
            <person name="Dima B."/>
            <person name="Sanchez-Garcia M."/>
            <person name="Sanchez-Ramirez S."/>
            <person name="Szollosi G.J."/>
            <person name="Szarkandi J.G."/>
            <person name="Papp V."/>
            <person name="Albert L."/>
            <person name="Andreopoulos W."/>
            <person name="Angelini C."/>
            <person name="Antonin V."/>
            <person name="Barry K.W."/>
            <person name="Bougher N.L."/>
            <person name="Buchanan P."/>
            <person name="Buyck B."/>
            <person name="Bense V."/>
            <person name="Catcheside P."/>
            <person name="Chovatia M."/>
            <person name="Cooper J."/>
            <person name="Damon W."/>
            <person name="Desjardin D."/>
            <person name="Finy P."/>
            <person name="Geml J."/>
            <person name="Haridas S."/>
            <person name="Hughes K."/>
            <person name="Justo A."/>
            <person name="Karasinski D."/>
            <person name="Kautmanova I."/>
            <person name="Kiss B."/>
            <person name="Kocsube S."/>
            <person name="Kotiranta H."/>
            <person name="LaButti K.M."/>
            <person name="Lechner B.E."/>
            <person name="Liimatainen K."/>
            <person name="Lipzen A."/>
            <person name="Lukacs Z."/>
            <person name="Mihaltcheva S."/>
            <person name="Morgado L.N."/>
            <person name="Niskanen T."/>
            <person name="Noordeloos M.E."/>
            <person name="Ohm R.A."/>
            <person name="Ortiz-Santana B."/>
            <person name="Ovrebo C."/>
            <person name="Racz N."/>
            <person name="Riley R."/>
            <person name="Savchenko A."/>
            <person name="Shiryaev A."/>
            <person name="Soop K."/>
            <person name="Spirin V."/>
            <person name="Szebenyi C."/>
            <person name="Tomsovsky M."/>
            <person name="Tulloss R.E."/>
            <person name="Uehling J."/>
            <person name="Grigoriev I.V."/>
            <person name="Vagvolgyi C."/>
            <person name="Papp T."/>
            <person name="Martin F.M."/>
            <person name="Miettinen O."/>
            <person name="Hibbett D.S."/>
            <person name="Nagy L.G."/>
        </authorList>
    </citation>
    <scope>NUCLEOTIDE SEQUENCE [LARGE SCALE GENOMIC DNA]</scope>
    <source>
        <strain evidence="2 3">CBS 962.96</strain>
    </source>
</reference>
<organism evidence="2 3">
    <name type="scientific">Dendrothele bispora (strain CBS 962.96)</name>
    <dbReference type="NCBI Taxonomy" id="1314807"/>
    <lineage>
        <taxon>Eukaryota</taxon>
        <taxon>Fungi</taxon>
        <taxon>Dikarya</taxon>
        <taxon>Basidiomycota</taxon>
        <taxon>Agaricomycotina</taxon>
        <taxon>Agaricomycetes</taxon>
        <taxon>Agaricomycetidae</taxon>
        <taxon>Agaricales</taxon>
        <taxon>Agaricales incertae sedis</taxon>
        <taxon>Dendrothele</taxon>
    </lineage>
</organism>
<name>A0A4S8KL83_DENBC</name>
<dbReference type="EMBL" id="ML181028">
    <property type="protein sequence ID" value="THU76270.1"/>
    <property type="molecule type" value="Genomic_DNA"/>
</dbReference>
<keyword evidence="3" id="KW-1185">Reference proteome</keyword>
<proteinExistence type="predicted"/>
<evidence type="ECO:0000256" key="1">
    <source>
        <dbReference type="SAM" id="MobiDB-lite"/>
    </source>
</evidence>
<feature type="compositionally biased region" description="Acidic residues" evidence="1">
    <location>
        <begin position="235"/>
        <end position="257"/>
    </location>
</feature>
<accession>A0A4S8KL83</accession>
<dbReference type="AlphaFoldDB" id="A0A4S8KL83"/>
<feature type="compositionally biased region" description="Basic residues" evidence="1">
    <location>
        <begin position="76"/>
        <end position="89"/>
    </location>
</feature>
<feature type="region of interest" description="Disordered" evidence="1">
    <location>
        <begin position="234"/>
        <end position="283"/>
    </location>
</feature>
<feature type="non-terminal residue" evidence="2">
    <location>
        <position position="365"/>
    </location>
</feature>
<protein>
    <submittedName>
        <fullName evidence="2">Uncharacterized protein</fullName>
    </submittedName>
</protein>
<dbReference type="Proteomes" id="UP000297245">
    <property type="component" value="Unassembled WGS sequence"/>
</dbReference>
<gene>
    <name evidence="2" type="ORF">K435DRAFT_813558</name>
</gene>
<evidence type="ECO:0000313" key="3">
    <source>
        <dbReference type="Proteomes" id="UP000297245"/>
    </source>
</evidence>
<evidence type="ECO:0000313" key="2">
    <source>
        <dbReference type="EMBL" id="THU76270.1"/>
    </source>
</evidence>
<dbReference type="OrthoDB" id="2881727at2759"/>